<reference evidence="1" key="1">
    <citation type="submission" date="2023-07" db="EMBL/GenBank/DDBJ databases">
        <title>Black Yeasts Isolated from many extreme environments.</title>
        <authorList>
            <person name="Coleine C."/>
            <person name="Stajich J.E."/>
            <person name="Selbmann L."/>
        </authorList>
    </citation>
    <scope>NUCLEOTIDE SEQUENCE</scope>
    <source>
        <strain evidence="1">CCFEE 5485</strain>
    </source>
</reference>
<sequence length="246" mass="27464">MGDMAGEAFVQAIQSVAVTLRVGPHGEALIIAKALLASKSENFAPFLSKPDLTELVLPGIGVAVTKIFICWCYQDRIPPLDKPSWEARTQFKELVIDLWLFENHYSVSALQNQVMRQLMSNTVFGTPSCLSKEDIEYVWSRYSTTSLEHLKNLLVLTLVAQLEAKESSTSIHDFEDLGALPDFMCMQYKAQRNWFTFQLLASYVAKWKVKVAVMVEEKARTVDAAPAVAKKKAVGFAKGEVIVIDD</sequence>
<dbReference type="AlphaFoldDB" id="A0AAE1C301"/>
<dbReference type="EMBL" id="JAUTXT010000012">
    <property type="protein sequence ID" value="KAK3676079.1"/>
    <property type="molecule type" value="Genomic_DNA"/>
</dbReference>
<evidence type="ECO:0000313" key="2">
    <source>
        <dbReference type="Proteomes" id="UP001274830"/>
    </source>
</evidence>
<evidence type="ECO:0008006" key="3">
    <source>
        <dbReference type="Google" id="ProtNLM"/>
    </source>
</evidence>
<proteinExistence type="predicted"/>
<dbReference type="Proteomes" id="UP001274830">
    <property type="component" value="Unassembled WGS sequence"/>
</dbReference>
<dbReference type="InterPro" id="IPR011333">
    <property type="entry name" value="SKP1/BTB/POZ_sf"/>
</dbReference>
<dbReference type="Gene3D" id="3.30.710.10">
    <property type="entry name" value="Potassium Channel Kv1.1, Chain A"/>
    <property type="match status" value="1"/>
</dbReference>
<organism evidence="1 2">
    <name type="scientific">Recurvomyces mirabilis</name>
    <dbReference type="NCBI Taxonomy" id="574656"/>
    <lineage>
        <taxon>Eukaryota</taxon>
        <taxon>Fungi</taxon>
        <taxon>Dikarya</taxon>
        <taxon>Ascomycota</taxon>
        <taxon>Pezizomycotina</taxon>
        <taxon>Dothideomycetes</taxon>
        <taxon>Dothideomycetidae</taxon>
        <taxon>Mycosphaerellales</taxon>
        <taxon>Teratosphaeriaceae</taxon>
        <taxon>Recurvomyces</taxon>
    </lineage>
</organism>
<keyword evidence="2" id="KW-1185">Reference proteome</keyword>
<gene>
    <name evidence="1" type="ORF">LTR78_004271</name>
</gene>
<protein>
    <recommendedName>
        <fullName evidence="3">BTB domain-containing protein</fullName>
    </recommendedName>
</protein>
<accession>A0AAE1C301</accession>
<comment type="caution">
    <text evidence="1">The sequence shown here is derived from an EMBL/GenBank/DDBJ whole genome shotgun (WGS) entry which is preliminary data.</text>
</comment>
<evidence type="ECO:0000313" key="1">
    <source>
        <dbReference type="EMBL" id="KAK3676079.1"/>
    </source>
</evidence>
<name>A0AAE1C301_9PEZI</name>